<organism evidence="3 5">
    <name type="scientific">Synechococcus phage ACG-2014b</name>
    <dbReference type="NCBI Taxonomy" id="1493508"/>
    <lineage>
        <taxon>Viruses</taxon>
        <taxon>Duplodnaviria</taxon>
        <taxon>Heunggongvirae</taxon>
        <taxon>Uroviricota</taxon>
        <taxon>Caudoviricetes</taxon>
        <taxon>Pantevenvirales</taxon>
        <taxon>Kyanoviridae</taxon>
        <taxon>Nereusvirus</taxon>
        <taxon>Nereusvirus tusconc4</taxon>
    </lineage>
</organism>
<dbReference type="Proteomes" id="UP000185342">
    <property type="component" value="Segment"/>
</dbReference>
<feature type="compositionally biased region" description="Basic and acidic residues" evidence="1">
    <location>
        <begin position="7"/>
        <end position="17"/>
    </location>
</feature>
<keyword evidence="4" id="KW-1185">Reference proteome</keyword>
<name>A0A0E3F1T7_9CAUD</name>
<evidence type="ECO:0000256" key="1">
    <source>
        <dbReference type="SAM" id="MobiDB-lite"/>
    </source>
</evidence>
<proteinExistence type="predicted"/>
<evidence type="ECO:0000313" key="5">
    <source>
        <dbReference type="Proteomes" id="UP000185342"/>
    </source>
</evidence>
<dbReference type="EMBL" id="KJ019040">
    <property type="protein sequence ID" value="AIX17311.1"/>
    <property type="molecule type" value="Genomic_DNA"/>
</dbReference>
<evidence type="ECO:0000313" key="3">
    <source>
        <dbReference type="EMBL" id="AIX19766.1"/>
    </source>
</evidence>
<evidence type="ECO:0000313" key="2">
    <source>
        <dbReference type="EMBL" id="AIX17311.1"/>
    </source>
</evidence>
<dbReference type="KEGG" id="vg:24405236"/>
<dbReference type="EMBL" id="KJ019051">
    <property type="protein sequence ID" value="AIX19766.1"/>
    <property type="molecule type" value="Genomic_DNA"/>
</dbReference>
<dbReference type="Proteomes" id="UP000185335">
    <property type="component" value="Segment"/>
</dbReference>
<evidence type="ECO:0000313" key="4">
    <source>
        <dbReference type="Proteomes" id="UP000185335"/>
    </source>
</evidence>
<feature type="region of interest" description="Disordered" evidence="1">
    <location>
        <begin position="1"/>
        <end position="26"/>
    </location>
</feature>
<dbReference type="RefSeq" id="YP_009140660.1">
    <property type="nucleotide sequence ID" value="NC_027130.1"/>
</dbReference>
<accession>A0A0E3F1T7</accession>
<protein>
    <submittedName>
        <fullName evidence="3">Uncharacterized protein</fullName>
    </submittedName>
</protein>
<sequence>MSQLPVKGHDDWYRDSQKGSFDNSNSAEYNKFMSAYQARQKESEEKEALQKDVYQLKSDMSEIKSLLLTLVQNRETHYDN</sequence>
<dbReference type="OrthoDB" id="25834at10239"/>
<reference evidence="4 5" key="1">
    <citation type="submission" date="2013-12" db="EMBL/GenBank/DDBJ databases">
        <title>Ecological redundancy of diverse viral populations within a natural community.</title>
        <authorList>
            <person name="Gregory A.C."/>
            <person name="LaButti K."/>
            <person name="Copeland A."/>
            <person name="Woyke T."/>
            <person name="Sullivan M.B."/>
        </authorList>
    </citation>
    <scope>NUCLEOTIDE SEQUENCE [LARGE SCALE GENOMIC DNA]</scope>
    <source>
        <strain evidence="2">Syn7803C61</strain>
        <strain evidence="3">Syn7803C78</strain>
    </source>
</reference>
<gene>
    <name evidence="2" type="ORF">Syn7803C61_89</name>
    <name evidence="3" type="ORF">Syn7803C78_91</name>
</gene>